<dbReference type="InterPro" id="IPR032787">
    <property type="entry name" value="Prok-E2_D"/>
</dbReference>
<dbReference type="AlphaFoldDB" id="A0A9X4BSE8"/>
<comment type="caution">
    <text evidence="1">The sequence shown here is derived from an EMBL/GenBank/DDBJ whole genome shotgun (WGS) entry which is preliminary data.</text>
</comment>
<proteinExistence type="predicted"/>
<gene>
    <name evidence="1" type="ORF">NY667_13220</name>
</gene>
<reference evidence="1" key="2">
    <citation type="submission" date="2022-08" db="EMBL/GenBank/DDBJ databases">
        <authorList>
            <person name="Iruegas-Bocardo F."/>
            <person name="Weisberg A.J."/>
            <person name="Riutta E.R."/>
            <person name="Kilday K."/>
            <person name="Bonkowski J.C."/>
            <person name="Creswell T."/>
            <person name="Daughtrey M.L."/>
            <person name="Rane K."/>
            <person name="Grunwald N.J."/>
            <person name="Chang J.H."/>
            <person name="Putnam M.L."/>
        </authorList>
    </citation>
    <scope>NUCLEOTIDE SEQUENCE</scope>
    <source>
        <strain evidence="1">22-338</strain>
    </source>
</reference>
<dbReference type="RefSeq" id="WP_104549208.1">
    <property type="nucleotide sequence ID" value="NZ_CP168173.1"/>
</dbReference>
<protein>
    <submittedName>
        <fullName evidence="1">PRTRC system protein B</fullName>
    </submittedName>
</protein>
<evidence type="ECO:0000313" key="1">
    <source>
        <dbReference type="EMBL" id="MDC8638746.1"/>
    </source>
</evidence>
<dbReference type="Pfam" id="PF14460">
    <property type="entry name" value="Prok-E2_D"/>
    <property type="match status" value="1"/>
</dbReference>
<dbReference type="Proteomes" id="UP001140230">
    <property type="component" value="Unassembled WGS sequence"/>
</dbReference>
<dbReference type="InterPro" id="IPR022280">
    <property type="entry name" value="PRTRC_protein-B"/>
</dbReference>
<reference evidence="1" key="1">
    <citation type="journal article" date="2022" name="Phytopathology">
        <title>Whole genome sequencing-based tracing of a 2022 introduction and outbreak of Xanthomonas hortorum pv. pelargonii.</title>
        <authorList>
            <person name="Iruegas Bocardo F."/>
            <person name="Weisberg A.J."/>
            <person name="Riutta E.R."/>
            <person name="Kilday K.B."/>
            <person name="Bonkowski J.C."/>
            <person name="Creswell T.C."/>
            <person name="Daughtrey M."/>
            <person name="Rane K.K."/>
            <person name="Grunwald N.J."/>
            <person name="Chang J.H."/>
            <person name="Putnam M."/>
        </authorList>
    </citation>
    <scope>NUCLEOTIDE SEQUENCE</scope>
    <source>
        <strain evidence="1">22-338</strain>
    </source>
</reference>
<evidence type="ECO:0000313" key="2">
    <source>
        <dbReference type="Proteomes" id="UP001140230"/>
    </source>
</evidence>
<organism evidence="1 2">
    <name type="scientific">Xanthomonas hortorum pv. hederae</name>
    <dbReference type="NCBI Taxonomy" id="453603"/>
    <lineage>
        <taxon>Bacteria</taxon>
        <taxon>Pseudomonadati</taxon>
        <taxon>Pseudomonadota</taxon>
        <taxon>Gammaproteobacteria</taxon>
        <taxon>Lysobacterales</taxon>
        <taxon>Lysobacteraceae</taxon>
        <taxon>Xanthomonas</taxon>
    </lineage>
</organism>
<dbReference type="EMBL" id="JANWTP010000040">
    <property type="protein sequence ID" value="MDC8638746.1"/>
    <property type="molecule type" value="Genomic_DNA"/>
</dbReference>
<name>A0A9X4BSE8_9XANT</name>
<dbReference type="NCBIfam" id="TIGR03737">
    <property type="entry name" value="PRTRC_B"/>
    <property type="match status" value="1"/>
</dbReference>
<accession>A0A9X4BSE8</accession>
<sequence length="243" mass="26647">MNQAQFSIRTPSGDSELTLAQAVLIYKGRSGSVLATLHDVEQVDGEPVIGSGKAVTSRAALEMARALGRQIGHSGFLPDTALYADGDLLVWWAPPARRHTMFRADPSHAEALGGRERGETVPHPGLVFAASSRVWRVWAVKGSARPTLATPLYRAPFFNVYGDGAICRGNVQMPKGTTTEKIEAWNDAFFRSYFSHPNVTEKLVRYRGGAYRLWRDLLDGRHARFPERALVATGTTLGELLSL</sequence>